<name>A0A2I1FAN8_9GLOM</name>
<organism evidence="3 4">
    <name type="scientific">Rhizophagus irregularis</name>
    <dbReference type="NCBI Taxonomy" id="588596"/>
    <lineage>
        <taxon>Eukaryota</taxon>
        <taxon>Fungi</taxon>
        <taxon>Fungi incertae sedis</taxon>
        <taxon>Mucoromycota</taxon>
        <taxon>Glomeromycotina</taxon>
        <taxon>Glomeromycetes</taxon>
        <taxon>Glomerales</taxon>
        <taxon>Glomeraceae</taxon>
        <taxon>Rhizophagus</taxon>
    </lineage>
</organism>
<dbReference type="EMBL" id="CAGKOT010000009">
    <property type="protein sequence ID" value="CAB5353699.1"/>
    <property type="molecule type" value="Genomic_DNA"/>
</dbReference>
<reference evidence="2 5" key="2">
    <citation type="submission" date="2017-09" db="EMBL/GenBank/DDBJ databases">
        <title>Extensive intraspecific genome diversity in a model arbuscular mycorrhizal fungus.</title>
        <authorList>
            <person name="Chen E.C."/>
            <person name="Morin E."/>
            <person name="Beaudet D."/>
            <person name="Noel J."/>
            <person name="Ndikumana S."/>
            <person name="Charron P."/>
            <person name="St-Onge C."/>
            <person name="Giorgi J."/>
            <person name="Grigoriev I.V."/>
            <person name="Roux C."/>
            <person name="Martin F.M."/>
            <person name="Corradi N."/>
        </authorList>
    </citation>
    <scope>NUCLEOTIDE SEQUENCE [LARGE SCALE GENOMIC DNA]</scope>
    <source>
        <strain evidence="2 5">A5</strain>
    </source>
</reference>
<accession>A0A2I1FAN8</accession>
<dbReference type="Proteomes" id="UP000684084">
    <property type="component" value="Unassembled WGS sequence"/>
</dbReference>
<dbReference type="EMBL" id="LLXJ01000304">
    <property type="protein sequence ID" value="PKC11534.1"/>
    <property type="molecule type" value="Genomic_DNA"/>
</dbReference>
<dbReference type="VEuPathDB" id="FungiDB:RhiirFUN_004043"/>
<reference evidence="3 4" key="3">
    <citation type="submission" date="2017-10" db="EMBL/GenBank/DDBJ databases">
        <title>Extensive intraspecific genome diversity in a model arbuscular mycorrhizal fungus.</title>
        <authorList>
            <person name="Chen E.C.H."/>
            <person name="Morin E."/>
            <person name="Baudet D."/>
            <person name="Noel J."/>
            <person name="Ndikumana S."/>
            <person name="Charron P."/>
            <person name="St-Onge C."/>
            <person name="Giorgi J."/>
            <person name="Grigoriev I.V."/>
            <person name="Roux C."/>
            <person name="Martin F.M."/>
            <person name="Corradi N."/>
        </authorList>
    </citation>
    <scope>NUCLEOTIDE SEQUENCE [LARGE SCALE GENOMIC DNA]</scope>
    <source>
        <strain evidence="3 4">A1</strain>
    </source>
</reference>
<comment type="caution">
    <text evidence="3">The sequence shown here is derived from an EMBL/GenBank/DDBJ whole genome shotgun (WGS) entry which is preliminary data.</text>
</comment>
<reference evidence="3 4" key="4">
    <citation type="submission" date="2017-10" db="EMBL/GenBank/DDBJ databases">
        <title>Genome analyses suggest a sexual origin of heterokaryosis in a supposedly ancient asexual fungus.</title>
        <authorList>
            <person name="Corradi N."/>
            <person name="Sedzielewska K."/>
            <person name="Noel J."/>
            <person name="Charron P."/>
            <person name="Farinelli L."/>
            <person name="Marton T."/>
            <person name="Kruger M."/>
            <person name="Pelin A."/>
            <person name="Brachmann A."/>
            <person name="Corradi N."/>
        </authorList>
    </citation>
    <scope>NUCLEOTIDE SEQUENCE [LARGE SCALE GENOMIC DNA]</scope>
    <source>
        <strain evidence="3 4">A1</strain>
    </source>
</reference>
<dbReference type="AlphaFoldDB" id="A0A2I1FAN8"/>
<dbReference type="OrthoDB" id="2346024at2759"/>
<reference evidence="1" key="5">
    <citation type="submission" date="2020-05" db="EMBL/GenBank/DDBJ databases">
        <authorList>
            <person name="Rincon C."/>
            <person name="Sanders R I."/>
            <person name="Robbins C."/>
            <person name="Chaturvedi A."/>
        </authorList>
    </citation>
    <scope>NUCLEOTIDE SEQUENCE</scope>
    <source>
        <strain evidence="1">CHB12</strain>
    </source>
</reference>
<gene>
    <name evidence="1" type="ORF">CHRIB12_LOCUS5685</name>
    <name evidence="3" type="ORF">RhiirA1_541131</name>
    <name evidence="2" type="ORF">RhiirA5_497614</name>
</gene>
<evidence type="ECO:0000313" key="2">
    <source>
        <dbReference type="EMBL" id="PKC11534.1"/>
    </source>
</evidence>
<proteinExistence type="predicted"/>
<evidence type="ECO:0000313" key="1">
    <source>
        <dbReference type="EMBL" id="CAB5353699.1"/>
    </source>
</evidence>
<dbReference type="VEuPathDB" id="FungiDB:FUN_024674"/>
<protein>
    <submittedName>
        <fullName evidence="3">Uncharacterized protein</fullName>
    </submittedName>
</protein>
<evidence type="ECO:0000313" key="5">
    <source>
        <dbReference type="Proteomes" id="UP000232722"/>
    </source>
</evidence>
<dbReference type="VEuPathDB" id="FungiDB:RhiirA1_541131"/>
<sequence>MSVLIMEKFQTNYYKQEPLRKYAKLCRKISIKSLNNLNNTFQIVQEQQKETLQMILKSNEYLSWTKVEFFKPIHEALLNPFIKVNYFRSDVLLKLMNILKYLEEKNDKLKYSNRKIIKINKLQNLLLRIIKSLGITMNIIIPVEQFPLESDFDIVFNFIWKRIWILTDGINMNHYKGSLRHQNVFEKIEKWIRS</sequence>
<evidence type="ECO:0000313" key="4">
    <source>
        <dbReference type="Proteomes" id="UP000232688"/>
    </source>
</evidence>
<dbReference type="Proteomes" id="UP000232688">
    <property type="component" value="Unassembled WGS sequence"/>
</dbReference>
<reference evidence="2 5" key="1">
    <citation type="submission" date="2016-04" db="EMBL/GenBank/DDBJ databases">
        <title>Genome analyses suggest a sexual origin of heterokaryosis in a supposedly ancient asexual fungus.</title>
        <authorList>
            <person name="Ropars J."/>
            <person name="Sedzielewska K."/>
            <person name="Noel J."/>
            <person name="Charron P."/>
            <person name="Farinelli L."/>
            <person name="Marton T."/>
            <person name="Kruger M."/>
            <person name="Pelin A."/>
            <person name="Brachmann A."/>
            <person name="Corradi N."/>
        </authorList>
    </citation>
    <scope>NUCLEOTIDE SEQUENCE [LARGE SCALE GENOMIC DNA]</scope>
    <source>
        <strain evidence="2 5">A5</strain>
    </source>
</reference>
<dbReference type="Proteomes" id="UP000232722">
    <property type="component" value="Unassembled WGS sequence"/>
</dbReference>
<evidence type="ECO:0000313" key="3">
    <source>
        <dbReference type="EMBL" id="PKC58344.1"/>
    </source>
</evidence>
<dbReference type="EMBL" id="LLXH01001569">
    <property type="protein sequence ID" value="PKC58344.1"/>
    <property type="molecule type" value="Genomic_DNA"/>
</dbReference>